<gene>
    <name evidence="1" type="ORF">GO493_09420</name>
</gene>
<dbReference type="RefSeq" id="WP_157305897.1">
    <property type="nucleotide sequence ID" value="NZ_WRXN01000003.1"/>
</dbReference>
<protein>
    <submittedName>
        <fullName evidence="1">Uncharacterized protein</fullName>
    </submittedName>
</protein>
<dbReference type="Proteomes" id="UP000461730">
    <property type="component" value="Unassembled WGS sequence"/>
</dbReference>
<proteinExistence type="predicted"/>
<dbReference type="EMBL" id="WRXN01000003">
    <property type="protein sequence ID" value="MVT08476.1"/>
    <property type="molecule type" value="Genomic_DNA"/>
</dbReference>
<comment type="caution">
    <text evidence="1">The sequence shown here is derived from an EMBL/GenBank/DDBJ whole genome shotgun (WGS) entry which is preliminary data.</text>
</comment>
<organism evidence="1 2">
    <name type="scientific">Chitinophaga tropicalis</name>
    <dbReference type="NCBI Taxonomy" id="2683588"/>
    <lineage>
        <taxon>Bacteria</taxon>
        <taxon>Pseudomonadati</taxon>
        <taxon>Bacteroidota</taxon>
        <taxon>Chitinophagia</taxon>
        <taxon>Chitinophagales</taxon>
        <taxon>Chitinophagaceae</taxon>
        <taxon>Chitinophaga</taxon>
    </lineage>
</organism>
<reference evidence="1 2" key="1">
    <citation type="submission" date="2019-12" db="EMBL/GenBank/DDBJ databases">
        <title>Chitinophaga sp. strain ysch24 (GDMCC 1.1355), whole genome shotgun sequence.</title>
        <authorList>
            <person name="Zhang X."/>
        </authorList>
    </citation>
    <scope>NUCLEOTIDE SEQUENCE [LARGE SCALE GENOMIC DNA]</scope>
    <source>
        <strain evidence="2">ysch24</strain>
    </source>
</reference>
<dbReference type="AlphaFoldDB" id="A0A7K1U2H0"/>
<name>A0A7K1U2H0_9BACT</name>
<keyword evidence="2" id="KW-1185">Reference proteome</keyword>
<evidence type="ECO:0000313" key="2">
    <source>
        <dbReference type="Proteomes" id="UP000461730"/>
    </source>
</evidence>
<evidence type="ECO:0000313" key="1">
    <source>
        <dbReference type="EMBL" id="MVT08476.1"/>
    </source>
</evidence>
<accession>A0A7K1U2H0</accession>
<sequence>MKKISNQDIIRLAEIKSYFLDPPYTFKIHSYAMPQVEEALVILRKYTFISPVIITQMEDLQALLLQSEHDANATREQMRSFAVLLNRVNR</sequence>